<evidence type="ECO:0000313" key="1">
    <source>
        <dbReference type="EMBL" id="SJM37075.1"/>
    </source>
</evidence>
<dbReference type="GO" id="GO:0005737">
    <property type="term" value="C:cytoplasm"/>
    <property type="evidence" value="ECO:0007669"/>
    <property type="project" value="TreeGrafter"/>
</dbReference>
<dbReference type="STRING" id="1945520.A1019T_01046"/>
<dbReference type="SUPFAM" id="SSF53254">
    <property type="entry name" value="Phosphoglycerate mutase-like"/>
    <property type="match status" value="1"/>
</dbReference>
<dbReference type="PANTHER" id="PTHR48100:SF1">
    <property type="entry name" value="HISTIDINE PHOSPHATASE FAMILY PROTEIN-RELATED"/>
    <property type="match status" value="1"/>
</dbReference>
<reference evidence="2" key="1">
    <citation type="submission" date="2017-02" db="EMBL/GenBank/DDBJ databases">
        <authorList>
            <person name="Mornico D."/>
        </authorList>
    </citation>
    <scope>NUCLEOTIDE SEQUENCE [LARGE SCALE GENOMIC DNA]</scope>
</reference>
<name>A0A1R4EEZ5_9GAMM</name>
<dbReference type="Gene3D" id="3.40.50.1240">
    <property type="entry name" value="Phosphoglycerate mutase-like"/>
    <property type="match status" value="1"/>
</dbReference>
<dbReference type="OrthoDB" id="280692at2"/>
<dbReference type="InterPro" id="IPR050275">
    <property type="entry name" value="PGM_Phosphatase"/>
</dbReference>
<evidence type="ECO:0000313" key="2">
    <source>
        <dbReference type="Proteomes" id="UP000188169"/>
    </source>
</evidence>
<dbReference type="GO" id="GO:0016791">
    <property type="term" value="F:phosphatase activity"/>
    <property type="evidence" value="ECO:0007669"/>
    <property type="project" value="TreeGrafter"/>
</dbReference>
<dbReference type="InterPro" id="IPR013078">
    <property type="entry name" value="His_Pase_superF_clade-1"/>
</dbReference>
<dbReference type="InterPro" id="IPR029033">
    <property type="entry name" value="His_PPase_superfam"/>
</dbReference>
<dbReference type="PANTHER" id="PTHR48100">
    <property type="entry name" value="BROAD-SPECIFICITY PHOSPHATASE YOR283W-RELATED"/>
    <property type="match status" value="1"/>
</dbReference>
<protein>
    <submittedName>
        <fullName evidence="1">Histidine phosphatase superfamily (Branch 1)</fullName>
    </submittedName>
</protein>
<organism evidence="1 2">
    <name type="scientific">Psychrobacter pasteurii</name>
    <dbReference type="NCBI Taxonomy" id="1945520"/>
    <lineage>
        <taxon>Bacteria</taxon>
        <taxon>Pseudomonadati</taxon>
        <taxon>Pseudomonadota</taxon>
        <taxon>Gammaproteobacteria</taxon>
        <taxon>Moraxellales</taxon>
        <taxon>Moraxellaceae</taxon>
        <taxon>Psychrobacter</taxon>
    </lineage>
</organism>
<gene>
    <name evidence="1" type="ORF">A1019T_01046</name>
</gene>
<dbReference type="RefSeq" id="WP_077448480.1">
    <property type="nucleotide sequence ID" value="NZ_FUGD01000071.1"/>
</dbReference>
<dbReference type="Proteomes" id="UP000188169">
    <property type="component" value="Unassembled WGS sequence"/>
</dbReference>
<dbReference type="EMBL" id="FUGD01000071">
    <property type="protein sequence ID" value="SJM37075.1"/>
    <property type="molecule type" value="Genomic_DNA"/>
</dbReference>
<dbReference type="AlphaFoldDB" id="A0A1R4EEZ5"/>
<proteinExistence type="predicted"/>
<dbReference type="SMART" id="SM00855">
    <property type="entry name" value="PGAM"/>
    <property type="match status" value="1"/>
</dbReference>
<accession>A0A1R4EEZ5</accession>
<keyword evidence="2" id="KW-1185">Reference proteome</keyword>
<sequence>MTTLLFARHGQASFGQKNYDKLSSLGSQQAALLGQHYANTQRKIDAIVTGSLVRQQDSATHFLSTYNTDNASTLKASKPLVIEELNEFNHKDVFIKFDPSFATEVGIMTAVAQAPVPKVRLAELFNEAMIRWHSGQHDADYLESWPQFNLRVQQALQKLMTYAEQQQTKNVLIFTSGGVIAAIAASLLQQDSDKLSKTAYQINRSLINTGVTSVVLKGNTPRLLSLNEHSHLYHEGESLVSWH</sequence>
<dbReference type="Pfam" id="PF00300">
    <property type="entry name" value="His_Phos_1"/>
    <property type="match status" value="2"/>
</dbReference>